<feature type="compositionally biased region" description="Basic residues" evidence="1">
    <location>
        <begin position="10"/>
        <end position="19"/>
    </location>
</feature>
<feature type="region of interest" description="Disordered" evidence="1">
    <location>
        <begin position="1"/>
        <end position="46"/>
    </location>
</feature>
<accession>A0A6C0FB74</accession>
<reference evidence="2" key="1">
    <citation type="journal article" date="2020" name="Nature">
        <title>Giant virus diversity and host interactions through global metagenomics.</title>
        <authorList>
            <person name="Schulz F."/>
            <person name="Roux S."/>
            <person name="Paez-Espino D."/>
            <person name="Jungbluth S."/>
            <person name="Walsh D.A."/>
            <person name="Denef V.J."/>
            <person name="McMahon K.D."/>
            <person name="Konstantinidis K.T."/>
            <person name="Eloe-Fadrosh E.A."/>
            <person name="Kyrpides N.C."/>
            <person name="Woyke T."/>
        </authorList>
    </citation>
    <scope>NUCLEOTIDE SEQUENCE</scope>
    <source>
        <strain evidence="2">GVMAG-S-ERX556126-94</strain>
    </source>
</reference>
<organism evidence="2">
    <name type="scientific">viral metagenome</name>
    <dbReference type="NCBI Taxonomy" id="1070528"/>
    <lineage>
        <taxon>unclassified sequences</taxon>
        <taxon>metagenomes</taxon>
        <taxon>organismal metagenomes</taxon>
    </lineage>
</organism>
<dbReference type="AlphaFoldDB" id="A0A6C0FB74"/>
<sequence>MPSSSSVHRTLAKKKRSGPTHKEVMQRRHDRRKKKEKRSRQGEKESIIKKYMELSKVDETTDHKSVAMAVMELVEEIKENGRMNDNIYLKIMDQLMALNSGKEKAEAARQERQVDYYIDRNGTQDNLYYELTRSPSHFNSGIGNRASTRINLYERYFRNERTIASLLQHRNIS</sequence>
<feature type="compositionally biased region" description="Basic residues" evidence="1">
    <location>
        <begin position="28"/>
        <end position="38"/>
    </location>
</feature>
<proteinExistence type="predicted"/>
<dbReference type="EMBL" id="MN738838">
    <property type="protein sequence ID" value="QHT38928.1"/>
    <property type="molecule type" value="Genomic_DNA"/>
</dbReference>
<protein>
    <submittedName>
        <fullName evidence="2">Uncharacterized protein</fullName>
    </submittedName>
</protein>
<name>A0A6C0FB74_9ZZZZ</name>
<evidence type="ECO:0000256" key="1">
    <source>
        <dbReference type="SAM" id="MobiDB-lite"/>
    </source>
</evidence>
<evidence type="ECO:0000313" key="2">
    <source>
        <dbReference type="EMBL" id="QHT38928.1"/>
    </source>
</evidence>